<dbReference type="SUPFAM" id="SSF52047">
    <property type="entry name" value="RNI-like"/>
    <property type="match status" value="1"/>
</dbReference>
<accession>A0A165QSF9</accession>
<protein>
    <recommendedName>
        <fullName evidence="3">F-box domain-containing protein</fullName>
    </recommendedName>
</protein>
<gene>
    <name evidence="1" type="ORF">NEOLEDRAFT_1149744</name>
</gene>
<sequence>MAWIKSAAKSRADAEYRSTRQHVLLTRLRLDAISVHSDPGSELFSRIRRFMSRKSRKNYQYCSKTIASQRKTGINDVLPPEIILEILEALASVSLPGWPSSDEPFDDTQNDQWNLAEELVEAAFERAWLCSALLVCKEWYSLDETHQSFAVEHGRSLARVLAACDALKHLILTPCESTLDREYHLWDFQELIVRSMATQRLTLLALVGPTTEILFQGDELCFPVLEELHIACTVIEPQWSHWSRLPALRIVRLKDLSIPPSVSLPVAPLESLDLWGLSISTPLHSVVRIIHSTYRYSLKKLTINVGWLSRTYDPMYEIMEGIDYSLLERLEALTLMFVDVVPVHLPLSIRHLSKLSYMRLVWSTESFASDLAGILMDVDAFPCLKLIEVLAHDDVSRQPIYGRCMALLSCQCRARDVRLNAQHMLPVEE</sequence>
<organism evidence="1 2">
    <name type="scientific">Neolentinus lepideus HHB14362 ss-1</name>
    <dbReference type="NCBI Taxonomy" id="1314782"/>
    <lineage>
        <taxon>Eukaryota</taxon>
        <taxon>Fungi</taxon>
        <taxon>Dikarya</taxon>
        <taxon>Basidiomycota</taxon>
        <taxon>Agaricomycotina</taxon>
        <taxon>Agaricomycetes</taxon>
        <taxon>Gloeophyllales</taxon>
        <taxon>Gloeophyllaceae</taxon>
        <taxon>Neolentinus</taxon>
    </lineage>
</organism>
<evidence type="ECO:0000313" key="2">
    <source>
        <dbReference type="Proteomes" id="UP000076761"/>
    </source>
</evidence>
<keyword evidence="2" id="KW-1185">Reference proteome</keyword>
<dbReference type="EMBL" id="KV425591">
    <property type="protein sequence ID" value="KZT22811.1"/>
    <property type="molecule type" value="Genomic_DNA"/>
</dbReference>
<evidence type="ECO:0000313" key="1">
    <source>
        <dbReference type="EMBL" id="KZT22811.1"/>
    </source>
</evidence>
<dbReference type="InParanoid" id="A0A165QSF9"/>
<name>A0A165QSF9_9AGAM</name>
<evidence type="ECO:0008006" key="3">
    <source>
        <dbReference type="Google" id="ProtNLM"/>
    </source>
</evidence>
<proteinExistence type="predicted"/>
<dbReference type="Proteomes" id="UP000076761">
    <property type="component" value="Unassembled WGS sequence"/>
</dbReference>
<reference evidence="1 2" key="1">
    <citation type="journal article" date="2016" name="Mol. Biol. Evol.">
        <title>Comparative Genomics of Early-Diverging Mushroom-Forming Fungi Provides Insights into the Origins of Lignocellulose Decay Capabilities.</title>
        <authorList>
            <person name="Nagy L.G."/>
            <person name="Riley R."/>
            <person name="Tritt A."/>
            <person name="Adam C."/>
            <person name="Daum C."/>
            <person name="Floudas D."/>
            <person name="Sun H."/>
            <person name="Yadav J.S."/>
            <person name="Pangilinan J."/>
            <person name="Larsson K.H."/>
            <person name="Matsuura K."/>
            <person name="Barry K."/>
            <person name="Labutti K."/>
            <person name="Kuo R."/>
            <person name="Ohm R.A."/>
            <person name="Bhattacharya S.S."/>
            <person name="Shirouzu T."/>
            <person name="Yoshinaga Y."/>
            <person name="Martin F.M."/>
            <person name="Grigoriev I.V."/>
            <person name="Hibbett D.S."/>
        </authorList>
    </citation>
    <scope>NUCLEOTIDE SEQUENCE [LARGE SCALE GENOMIC DNA]</scope>
    <source>
        <strain evidence="1 2">HHB14362 ss-1</strain>
    </source>
</reference>
<dbReference type="AlphaFoldDB" id="A0A165QSF9"/>